<dbReference type="AlphaFoldDB" id="A0A2P4X1I4"/>
<evidence type="ECO:0000256" key="1">
    <source>
        <dbReference type="SAM" id="SignalP"/>
    </source>
</evidence>
<name>A0A2P4X1I4_9STRA</name>
<accession>A0A2P4X1I4</accession>
<keyword evidence="3" id="KW-1185">Reference proteome</keyword>
<feature type="chain" id="PRO_5015168382" evidence="1">
    <location>
        <begin position="21"/>
        <end position="105"/>
    </location>
</feature>
<dbReference type="EMBL" id="NCKW01017172">
    <property type="protein sequence ID" value="POM59410.1"/>
    <property type="molecule type" value="Genomic_DNA"/>
</dbReference>
<feature type="signal peptide" evidence="1">
    <location>
        <begin position="1"/>
        <end position="20"/>
    </location>
</feature>
<comment type="caution">
    <text evidence="2">The sequence shown here is derived from an EMBL/GenBank/DDBJ whole genome shotgun (WGS) entry which is preliminary data.</text>
</comment>
<organism evidence="2 3">
    <name type="scientific">Phytophthora palmivora</name>
    <dbReference type="NCBI Taxonomy" id="4796"/>
    <lineage>
        <taxon>Eukaryota</taxon>
        <taxon>Sar</taxon>
        <taxon>Stramenopiles</taxon>
        <taxon>Oomycota</taxon>
        <taxon>Peronosporomycetes</taxon>
        <taxon>Peronosporales</taxon>
        <taxon>Peronosporaceae</taxon>
        <taxon>Phytophthora</taxon>
    </lineage>
</organism>
<evidence type="ECO:0000313" key="3">
    <source>
        <dbReference type="Proteomes" id="UP000237271"/>
    </source>
</evidence>
<sequence>MRRSLLILVLLVVLVVDCYSLTTNGDSIMSRNLRSQMVPNDAISHRNFKGKIIPKTVSKVAEERGGAQILMLNPAITGASTTSSKLNKLNKLKSELSQEGTKTKR</sequence>
<reference evidence="2 3" key="1">
    <citation type="journal article" date="2017" name="Genome Biol. Evol.">
        <title>Phytophthora megakarya and P. palmivora, closely related causal agents of cacao black pod rot, underwent increases in genome sizes and gene numbers by different mechanisms.</title>
        <authorList>
            <person name="Ali S.S."/>
            <person name="Shao J."/>
            <person name="Lary D.J."/>
            <person name="Kronmiller B."/>
            <person name="Shen D."/>
            <person name="Strem M.D."/>
            <person name="Amoako-Attah I."/>
            <person name="Akrofi A.Y."/>
            <person name="Begoude B.A."/>
            <person name="Ten Hoopen G.M."/>
            <person name="Coulibaly K."/>
            <person name="Kebe B.I."/>
            <person name="Melnick R.L."/>
            <person name="Guiltinan M.J."/>
            <person name="Tyler B.M."/>
            <person name="Meinhardt L.W."/>
            <person name="Bailey B.A."/>
        </authorList>
    </citation>
    <scope>NUCLEOTIDE SEQUENCE [LARGE SCALE GENOMIC DNA]</scope>
    <source>
        <strain evidence="3">sbr112.9</strain>
    </source>
</reference>
<proteinExistence type="predicted"/>
<keyword evidence="1" id="KW-0732">Signal</keyword>
<gene>
    <name evidence="2" type="ORF">PHPALM_31866</name>
</gene>
<dbReference type="Proteomes" id="UP000237271">
    <property type="component" value="Unassembled WGS sequence"/>
</dbReference>
<evidence type="ECO:0000313" key="2">
    <source>
        <dbReference type="EMBL" id="POM59410.1"/>
    </source>
</evidence>
<protein>
    <submittedName>
        <fullName evidence="2">RxLR effector</fullName>
    </submittedName>
</protein>